<dbReference type="SUPFAM" id="SSF51419">
    <property type="entry name" value="PLP-binding barrel"/>
    <property type="match status" value="1"/>
</dbReference>
<evidence type="ECO:0000256" key="12">
    <source>
        <dbReference type="HAMAP-Rule" id="MF_02120"/>
    </source>
</evidence>
<dbReference type="SUPFAM" id="SSF50621">
    <property type="entry name" value="Alanine racemase C-terminal domain-like"/>
    <property type="match status" value="1"/>
</dbReference>
<comment type="pathway">
    <text evidence="8 12 14">Amino-acid biosynthesis; L-lysine biosynthesis via DAP pathway; L-lysine from DL-2,6-diaminopimelate: step 1/1.</text>
</comment>
<dbReference type="Proteomes" id="UP000192368">
    <property type="component" value="Unassembled WGS sequence"/>
</dbReference>
<comment type="catalytic activity">
    <reaction evidence="7 12 14">
        <text>meso-2,6-diaminopimelate + H(+) = L-lysine + CO2</text>
        <dbReference type="Rhea" id="RHEA:15101"/>
        <dbReference type="ChEBI" id="CHEBI:15378"/>
        <dbReference type="ChEBI" id="CHEBI:16526"/>
        <dbReference type="ChEBI" id="CHEBI:32551"/>
        <dbReference type="ChEBI" id="CHEBI:57791"/>
        <dbReference type="EC" id="4.1.1.20"/>
    </reaction>
</comment>
<dbReference type="PROSITE" id="PS00878">
    <property type="entry name" value="ODR_DC_2_1"/>
    <property type="match status" value="1"/>
</dbReference>
<feature type="binding site" evidence="12">
    <location>
        <position position="348"/>
    </location>
    <ligand>
        <name>substrate</name>
    </ligand>
</feature>
<evidence type="ECO:0000256" key="8">
    <source>
        <dbReference type="ARBA" id="ARBA00060643"/>
    </source>
</evidence>
<evidence type="ECO:0000256" key="9">
    <source>
        <dbReference type="ARBA" id="ARBA00060983"/>
    </source>
</evidence>
<keyword evidence="5 12" id="KW-0457">Lysine biosynthesis</keyword>
<dbReference type="FunFam" id="2.40.37.10:FF:000003">
    <property type="entry name" value="Diaminopimelate decarboxylase"/>
    <property type="match status" value="1"/>
</dbReference>
<dbReference type="STRING" id="573058.SAMN00017477_1504"/>
<dbReference type="InterPro" id="IPR009006">
    <property type="entry name" value="Ala_racemase/Decarboxylase_C"/>
</dbReference>
<feature type="binding site" evidence="12">
    <location>
        <position position="239"/>
    </location>
    <ligand>
        <name>pyridoxal 5'-phosphate</name>
        <dbReference type="ChEBI" id="CHEBI:597326"/>
    </ligand>
</feature>
<keyword evidence="2 12" id="KW-0028">Amino-acid biosynthesis</keyword>
<dbReference type="OrthoDB" id="9802241at2"/>
<feature type="binding site" evidence="12">
    <location>
        <position position="281"/>
    </location>
    <ligand>
        <name>substrate</name>
    </ligand>
</feature>
<dbReference type="GO" id="GO:0009089">
    <property type="term" value="P:lysine biosynthetic process via diaminopimelate"/>
    <property type="evidence" value="ECO:0007669"/>
    <property type="project" value="UniProtKB-UniRule"/>
</dbReference>
<evidence type="ECO:0000256" key="6">
    <source>
        <dbReference type="ARBA" id="ARBA00023239"/>
    </source>
</evidence>
<comment type="function">
    <text evidence="12">Specifically catalyzes the decarboxylation of meso-diaminopimelate (meso-DAP) to L-lysine.</text>
</comment>
<reference evidence="17" key="1">
    <citation type="submission" date="2017-04" db="EMBL/GenBank/DDBJ databases">
        <authorList>
            <person name="Varghese N."/>
            <person name="Submissions S."/>
        </authorList>
    </citation>
    <scope>NUCLEOTIDE SEQUENCE [LARGE SCALE GENOMIC DNA]</scope>
    <source>
        <strain evidence="17">DSM 20463</strain>
    </source>
</reference>
<gene>
    <name evidence="12" type="primary">lysA</name>
    <name evidence="16" type="ORF">SAMN00017477_1504</name>
</gene>
<dbReference type="RefSeq" id="WP_084231082.1">
    <property type="nucleotide sequence ID" value="NZ_FWWR01000010.1"/>
</dbReference>
<dbReference type="PANTHER" id="PTHR43727">
    <property type="entry name" value="DIAMINOPIMELATE DECARBOXYLASE"/>
    <property type="match status" value="1"/>
</dbReference>
<evidence type="ECO:0000313" key="16">
    <source>
        <dbReference type="EMBL" id="SMB89548.1"/>
    </source>
</evidence>
<evidence type="ECO:0000256" key="2">
    <source>
        <dbReference type="ARBA" id="ARBA00022605"/>
    </source>
</evidence>
<sequence>MLEINNEIKIDGVSIEELKETYGTPLYIYSVNGMKDRIAEIKNDFLNKYENTTVAYAAKAFLASAMAKFIESEGLNLDVVSGGEIAIALNANFPAERIEFNGNNKLEEEIEFAVENNVGKFIIDGADELEIISKYAKKLDKTVNVLFRITPGVDAHTHEYIQTANVDSKFGFNLTDVLKYVQVAHSDQNINFLGYHFHIGSQLFENEVYLKAIDAVSELIKQTEALIEAPLHDINIGGGFGITYTDEIRKPYSYFLDPVMEKIEKLYSNSTRPHITIEPGRSIVGDSGYTLYTVGNIKNIPNTRKYVTIDGGMTDNIRPALYSAEYTALTNSNSSTKENIRLVGKCCESGDILIKDIELPTLNRGDLVLVLSTGAYGHSMSSNYNSLPRPAVVFTQDGEHKLVVRRETYRDLVLRDQI</sequence>
<dbReference type="PROSITE" id="PS00879">
    <property type="entry name" value="ODR_DC_2_2"/>
    <property type="match status" value="1"/>
</dbReference>
<evidence type="ECO:0000256" key="13">
    <source>
        <dbReference type="PIRSR" id="PIRSR600183-50"/>
    </source>
</evidence>
<keyword evidence="4 12" id="KW-0663">Pyridoxal phosphate</keyword>
<evidence type="ECO:0000256" key="5">
    <source>
        <dbReference type="ARBA" id="ARBA00023154"/>
    </source>
</evidence>
<dbReference type="PRINTS" id="PR01181">
    <property type="entry name" value="DAPDCRBXLASE"/>
</dbReference>
<evidence type="ECO:0000256" key="3">
    <source>
        <dbReference type="ARBA" id="ARBA00022793"/>
    </source>
</evidence>
<evidence type="ECO:0000313" key="17">
    <source>
        <dbReference type="Proteomes" id="UP000192368"/>
    </source>
</evidence>
<feature type="binding site" evidence="12">
    <location>
        <position position="376"/>
    </location>
    <ligand>
        <name>substrate</name>
    </ligand>
</feature>
<feature type="binding site" evidence="12">
    <location>
        <position position="318"/>
    </location>
    <ligand>
        <name>substrate</name>
    </ligand>
</feature>
<dbReference type="InterPro" id="IPR022657">
    <property type="entry name" value="De-COase2_CS"/>
</dbReference>
<evidence type="ECO:0000259" key="15">
    <source>
        <dbReference type="Pfam" id="PF02784"/>
    </source>
</evidence>
<dbReference type="InterPro" id="IPR029066">
    <property type="entry name" value="PLP-binding_barrel"/>
</dbReference>
<dbReference type="GO" id="GO:0030170">
    <property type="term" value="F:pyridoxal phosphate binding"/>
    <property type="evidence" value="ECO:0007669"/>
    <property type="project" value="UniProtKB-UniRule"/>
</dbReference>
<feature type="modified residue" description="N6-(pyridoxal phosphate)lysine" evidence="12 13">
    <location>
        <position position="59"/>
    </location>
</feature>
<dbReference type="PANTHER" id="PTHR43727:SF2">
    <property type="entry name" value="GROUP IV DECARBOXYLASE"/>
    <property type="match status" value="1"/>
</dbReference>
<dbReference type="CDD" id="cd06828">
    <property type="entry name" value="PLPDE_III_DapDC"/>
    <property type="match status" value="1"/>
</dbReference>
<feature type="binding site" evidence="12">
    <location>
        <position position="376"/>
    </location>
    <ligand>
        <name>pyridoxal 5'-phosphate</name>
        <dbReference type="ChEBI" id="CHEBI:597326"/>
    </ligand>
</feature>
<comment type="cofactor">
    <cofactor evidence="1 12 13 14">
        <name>pyridoxal 5'-phosphate</name>
        <dbReference type="ChEBI" id="CHEBI:597326"/>
    </cofactor>
</comment>
<feature type="binding site" evidence="12">
    <location>
        <position position="322"/>
    </location>
    <ligand>
        <name>substrate</name>
    </ligand>
</feature>
<dbReference type="PRINTS" id="PR01179">
    <property type="entry name" value="ODADCRBXLASE"/>
</dbReference>
<dbReference type="AlphaFoldDB" id="A0A1W1V860"/>
<keyword evidence="17" id="KW-1185">Reference proteome</keyword>
<dbReference type="InterPro" id="IPR022644">
    <property type="entry name" value="De-COase2_N"/>
</dbReference>
<comment type="subunit">
    <text evidence="12">Homodimer.</text>
</comment>
<evidence type="ECO:0000256" key="10">
    <source>
        <dbReference type="ARBA" id="ARBA00066427"/>
    </source>
</evidence>
<evidence type="ECO:0000256" key="14">
    <source>
        <dbReference type="RuleBase" id="RU003738"/>
    </source>
</evidence>
<dbReference type="InterPro" id="IPR022653">
    <property type="entry name" value="De-COase2_pyr-phos_BS"/>
</dbReference>
<feature type="active site" description="Proton donor" evidence="13">
    <location>
        <position position="347"/>
    </location>
</feature>
<evidence type="ECO:0000256" key="11">
    <source>
        <dbReference type="ARBA" id="ARBA00074972"/>
    </source>
</evidence>
<protein>
    <recommendedName>
        <fullName evidence="11 12">Diaminopimelate decarboxylase</fullName>
        <shortName evidence="12">DAP decarboxylase</shortName>
        <shortName evidence="12">DAPDC</shortName>
        <ecNumber evidence="10 12">4.1.1.20</ecNumber>
    </recommendedName>
</protein>
<dbReference type="InterPro" id="IPR000183">
    <property type="entry name" value="Orn/DAP/Arg_de-COase"/>
</dbReference>
<evidence type="ECO:0000256" key="7">
    <source>
        <dbReference type="ARBA" id="ARBA00050464"/>
    </source>
</evidence>
<keyword evidence="3 12" id="KW-0210">Decarboxylase</keyword>
<name>A0A1W1V860_PEPAS</name>
<evidence type="ECO:0000256" key="1">
    <source>
        <dbReference type="ARBA" id="ARBA00001933"/>
    </source>
</evidence>
<dbReference type="InterPro" id="IPR002986">
    <property type="entry name" value="DAP_deCOOHase_LysA"/>
</dbReference>
<feature type="domain" description="Orn/DAP/Arg decarboxylase 2 N-terminal" evidence="15">
    <location>
        <begin position="38"/>
        <end position="284"/>
    </location>
</feature>
<evidence type="ECO:0000256" key="4">
    <source>
        <dbReference type="ARBA" id="ARBA00022898"/>
    </source>
</evidence>
<proteinExistence type="inferred from homology"/>
<dbReference type="UniPathway" id="UPA00034">
    <property type="reaction ID" value="UER00027"/>
</dbReference>
<dbReference type="Gene3D" id="2.40.37.10">
    <property type="entry name" value="Lyase, Ornithine Decarboxylase, Chain A, domain 1"/>
    <property type="match status" value="1"/>
</dbReference>
<feature type="binding site" evidence="12">
    <location>
        <begin position="278"/>
        <end position="281"/>
    </location>
    <ligand>
        <name>pyridoxal 5'-phosphate</name>
        <dbReference type="ChEBI" id="CHEBI:597326"/>
    </ligand>
</feature>
<dbReference type="EC" id="4.1.1.20" evidence="10 12"/>
<dbReference type="NCBIfam" id="TIGR01048">
    <property type="entry name" value="lysA"/>
    <property type="match status" value="1"/>
</dbReference>
<dbReference type="Pfam" id="PF02784">
    <property type="entry name" value="Orn_Arg_deC_N"/>
    <property type="match status" value="1"/>
</dbReference>
<dbReference type="FunFam" id="3.20.20.10:FF:000003">
    <property type="entry name" value="Diaminopimelate decarboxylase"/>
    <property type="match status" value="1"/>
</dbReference>
<keyword evidence="6 12" id="KW-0456">Lyase</keyword>
<dbReference type="EMBL" id="FWWR01000010">
    <property type="protein sequence ID" value="SMB89548.1"/>
    <property type="molecule type" value="Genomic_DNA"/>
</dbReference>
<dbReference type="Gene3D" id="3.20.20.10">
    <property type="entry name" value="Alanine racemase"/>
    <property type="match status" value="1"/>
</dbReference>
<dbReference type="GO" id="GO:0008836">
    <property type="term" value="F:diaminopimelate decarboxylase activity"/>
    <property type="evidence" value="ECO:0007669"/>
    <property type="project" value="UniProtKB-UniRule"/>
</dbReference>
<dbReference type="HAMAP" id="MF_02120">
    <property type="entry name" value="LysA"/>
    <property type="match status" value="1"/>
</dbReference>
<comment type="similarity">
    <text evidence="9 12">Belongs to the Orn/Lys/Arg decarboxylase class-II family. LysA subfamily.</text>
</comment>
<organism evidence="16 17">
    <name type="scientific">Peptoniphilus asaccharolyticus DSM 20463</name>
    <dbReference type="NCBI Taxonomy" id="573058"/>
    <lineage>
        <taxon>Bacteria</taxon>
        <taxon>Bacillati</taxon>
        <taxon>Bacillota</taxon>
        <taxon>Tissierellia</taxon>
        <taxon>Tissierellales</taxon>
        <taxon>Peptoniphilaceae</taxon>
        <taxon>Peptoniphilus</taxon>
    </lineage>
</organism>
<accession>A0A1W1V860</accession>